<accession>A0AAN9UEU1</accession>
<evidence type="ECO:0000256" key="1">
    <source>
        <dbReference type="ARBA" id="ARBA00004123"/>
    </source>
</evidence>
<evidence type="ECO:0000256" key="3">
    <source>
        <dbReference type="SAM" id="MobiDB-lite"/>
    </source>
</evidence>
<proteinExistence type="predicted"/>
<evidence type="ECO:0000313" key="5">
    <source>
        <dbReference type="Proteomes" id="UP001320420"/>
    </source>
</evidence>
<evidence type="ECO:0000256" key="2">
    <source>
        <dbReference type="ARBA" id="ARBA00023242"/>
    </source>
</evidence>
<keyword evidence="5" id="KW-1185">Reference proteome</keyword>
<dbReference type="Proteomes" id="UP001320420">
    <property type="component" value="Unassembled WGS sequence"/>
</dbReference>
<reference evidence="4 5" key="1">
    <citation type="submission" date="2024-02" db="EMBL/GenBank/DDBJ databases">
        <title>De novo assembly and annotation of 12 fungi associated with fruit tree decline syndrome in Ontario, Canada.</title>
        <authorList>
            <person name="Sulman M."/>
            <person name="Ellouze W."/>
            <person name="Ilyukhin E."/>
        </authorList>
    </citation>
    <scope>NUCLEOTIDE SEQUENCE [LARGE SCALE GENOMIC DNA]</scope>
    <source>
        <strain evidence="4 5">M11/M66-122</strain>
    </source>
</reference>
<dbReference type="PANTHER" id="PTHR37534">
    <property type="entry name" value="TRANSCRIPTIONAL ACTIVATOR PROTEIN UGA3"/>
    <property type="match status" value="1"/>
</dbReference>
<dbReference type="AlphaFoldDB" id="A0AAN9UEU1"/>
<dbReference type="GO" id="GO:0045944">
    <property type="term" value="P:positive regulation of transcription by RNA polymerase II"/>
    <property type="evidence" value="ECO:0007669"/>
    <property type="project" value="TreeGrafter"/>
</dbReference>
<gene>
    <name evidence="4" type="ORF">SLS62_009707</name>
</gene>
<dbReference type="InterPro" id="IPR021858">
    <property type="entry name" value="Fun_TF"/>
</dbReference>
<dbReference type="GO" id="GO:0005634">
    <property type="term" value="C:nucleus"/>
    <property type="evidence" value="ECO:0007669"/>
    <property type="project" value="UniProtKB-SubCell"/>
</dbReference>
<sequence length="482" mass="55304">MGLRNPYADSGDSRNPVTRTSRYKLAGNAVNGYVKFRLRPTPEHQQEQTRVTSGLPFLSSASVGMAMHHRQKRRKTSPPREKITYISRDFGNVSKLNGDDWKLFKFYTVGYCDGRTILPNGNYWLSEFPSIAAEDDSIKHALLALAGAYLLDYFNSDALRRRTVNWELRKSNGEEPHWLRGAYLAKSILDHTDPGYRYWKPENVQCSRARASNGNIVAQTCILAQIVLPLPADEDCSGFGWLLEGTARETRRIRSTGLCPKLLHYFHVITSLCGRLKHDPQSEMPPRVGERLLEQLDNFRQWSELSEGCKTTDELFASCRPDRDGKVSDDKAKVVELTAESWVWCAKIYLQCRLFRKPYTHPDVRAALAVLRRCLQLLPFEGGLFTSQFPFFAVALASLLARTEADRVLPRAWFKGLVAEAKCRSSVPPVWDTIQKMWEWMDASFADLDESYDEAQIVSERRDWWEEMVTWLLQNFGYMHLA</sequence>
<dbReference type="GO" id="GO:0000976">
    <property type="term" value="F:transcription cis-regulatory region binding"/>
    <property type="evidence" value="ECO:0007669"/>
    <property type="project" value="TreeGrafter"/>
</dbReference>
<name>A0AAN9UEU1_9PEZI</name>
<dbReference type="PANTHER" id="PTHR37534:SF7">
    <property type="entry name" value="TRANSCRIPTIONAL ACTIVATOR PROTEIN UGA3"/>
    <property type="match status" value="1"/>
</dbReference>
<evidence type="ECO:0000313" key="4">
    <source>
        <dbReference type="EMBL" id="KAK7745666.1"/>
    </source>
</evidence>
<comment type="subcellular location">
    <subcellularLocation>
        <location evidence="1">Nucleus</location>
    </subcellularLocation>
</comment>
<comment type="caution">
    <text evidence="4">The sequence shown here is derived from an EMBL/GenBank/DDBJ whole genome shotgun (WGS) entry which is preliminary data.</text>
</comment>
<keyword evidence="2" id="KW-0539">Nucleus</keyword>
<feature type="region of interest" description="Disordered" evidence="3">
    <location>
        <begin position="1"/>
        <end position="21"/>
    </location>
</feature>
<organism evidence="4 5">
    <name type="scientific">Diatrype stigma</name>
    <dbReference type="NCBI Taxonomy" id="117547"/>
    <lineage>
        <taxon>Eukaryota</taxon>
        <taxon>Fungi</taxon>
        <taxon>Dikarya</taxon>
        <taxon>Ascomycota</taxon>
        <taxon>Pezizomycotina</taxon>
        <taxon>Sordariomycetes</taxon>
        <taxon>Xylariomycetidae</taxon>
        <taxon>Xylariales</taxon>
        <taxon>Diatrypaceae</taxon>
        <taxon>Diatrype</taxon>
    </lineage>
</organism>
<protein>
    <submittedName>
        <fullName evidence="4">Uncharacterized protein</fullName>
    </submittedName>
</protein>
<dbReference type="EMBL" id="JAKJXP020000106">
    <property type="protein sequence ID" value="KAK7745666.1"/>
    <property type="molecule type" value="Genomic_DNA"/>
</dbReference>
<dbReference type="GO" id="GO:0003700">
    <property type="term" value="F:DNA-binding transcription factor activity"/>
    <property type="evidence" value="ECO:0007669"/>
    <property type="project" value="TreeGrafter"/>
</dbReference>
<dbReference type="Pfam" id="PF11951">
    <property type="entry name" value="Fungal_trans_2"/>
    <property type="match status" value="1"/>
</dbReference>